<feature type="signal peptide" evidence="2">
    <location>
        <begin position="1"/>
        <end position="28"/>
    </location>
</feature>
<organism evidence="3 4">
    <name type="scientific">Pelagibius litoralis</name>
    <dbReference type="NCBI Taxonomy" id="374515"/>
    <lineage>
        <taxon>Bacteria</taxon>
        <taxon>Pseudomonadati</taxon>
        <taxon>Pseudomonadota</taxon>
        <taxon>Alphaproteobacteria</taxon>
        <taxon>Rhodospirillales</taxon>
        <taxon>Rhodovibrionaceae</taxon>
        <taxon>Pelagibius</taxon>
    </lineage>
</organism>
<dbReference type="NCBIfam" id="NF037995">
    <property type="entry name" value="TRAP_S1"/>
    <property type="match status" value="1"/>
</dbReference>
<accession>A0A967KCC7</accession>
<dbReference type="Proteomes" id="UP000761264">
    <property type="component" value="Unassembled WGS sequence"/>
</dbReference>
<sequence length="346" mass="37111">MSFKTIKTNISGGIVAAVALLAAPAAFAADYDWTFQTSAQAGDNFFTIQQAWAERVGAMSGDRIKITVVPVGTVVAHTETLDAVGAGILQGHITDPSYFSGKDPAFAMLGNLVGAWSAPQQMFNYMNYGGGIELFNELVNPYGLQFLGASATGVESFLSSKPIYGVDDLAGIKMRAPEGMVQEVFAAAGAAPVNLPGSEVYTSLEKGVIDAADYTVFSTNHAQGMHKFANYPLYPGFHSMPVIDVSMNKAIYDDLPGDLKAILEVSVRDFAYDMINRLEAQNAIAVAEATADPNITVINWPDEERAKFRGIARSQWANWAERSEMAGKAYESVTSYLIEAGLLTAE</sequence>
<comment type="caution">
    <text evidence="3">The sequence shown here is derived from an EMBL/GenBank/DDBJ whole genome shotgun (WGS) entry which is preliminary data.</text>
</comment>
<keyword evidence="4" id="KW-1185">Reference proteome</keyword>
<dbReference type="GO" id="GO:0055085">
    <property type="term" value="P:transmembrane transport"/>
    <property type="evidence" value="ECO:0007669"/>
    <property type="project" value="InterPro"/>
</dbReference>
<dbReference type="InterPro" id="IPR038404">
    <property type="entry name" value="TRAP_DctP_sf"/>
</dbReference>
<dbReference type="PANTHER" id="PTHR33376">
    <property type="match status" value="1"/>
</dbReference>
<evidence type="ECO:0000313" key="3">
    <source>
        <dbReference type="EMBL" id="NIA70799.1"/>
    </source>
</evidence>
<evidence type="ECO:0000256" key="1">
    <source>
        <dbReference type="ARBA" id="ARBA00022729"/>
    </source>
</evidence>
<reference evidence="3" key="1">
    <citation type="submission" date="2020-03" db="EMBL/GenBank/DDBJ databases">
        <title>Genome of Pelagibius litoralis DSM 21314T.</title>
        <authorList>
            <person name="Wang G."/>
        </authorList>
    </citation>
    <scope>NUCLEOTIDE SEQUENCE</scope>
    <source>
        <strain evidence="3">DSM 21314</strain>
    </source>
</reference>
<protein>
    <submittedName>
        <fullName evidence="3">TRAP transporter substrate-binding protein</fullName>
    </submittedName>
</protein>
<dbReference type="CDD" id="cd13604">
    <property type="entry name" value="PBP2_TRAP_ketoacid_lactate_like"/>
    <property type="match status" value="1"/>
</dbReference>
<dbReference type="InterPro" id="IPR018389">
    <property type="entry name" value="DctP_fam"/>
</dbReference>
<name>A0A967KCC7_9PROT</name>
<dbReference type="Pfam" id="PF03480">
    <property type="entry name" value="DctP"/>
    <property type="match status" value="1"/>
</dbReference>
<keyword evidence="1 2" id="KW-0732">Signal</keyword>
<dbReference type="PANTHER" id="PTHR33376:SF5">
    <property type="entry name" value="EXTRACYTOPLASMIC SOLUTE RECEPTOR PROTEIN"/>
    <property type="match status" value="1"/>
</dbReference>
<feature type="chain" id="PRO_5037765560" evidence="2">
    <location>
        <begin position="29"/>
        <end position="346"/>
    </location>
</feature>
<dbReference type="Gene3D" id="3.40.190.170">
    <property type="entry name" value="Bacterial extracellular solute-binding protein, family 7"/>
    <property type="match status" value="1"/>
</dbReference>
<dbReference type="RefSeq" id="WP_167227778.1">
    <property type="nucleotide sequence ID" value="NZ_JAAQPH010000016.1"/>
</dbReference>
<dbReference type="AlphaFoldDB" id="A0A967KCC7"/>
<gene>
    <name evidence="3" type="ORF">HBA54_19550</name>
</gene>
<proteinExistence type="predicted"/>
<evidence type="ECO:0000256" key="2">
    <source>
        <dbReference type="SAM" id="SignalP"/>
    </source>
</evidence>
<evidence type="ECO:0000313" key="4">
    <source>
        <dbReference type="Proteomes" id="UP000761264"/>
    </source>
</evidence>
<dbReference type="EMBL" id="JAAQPH010000016">
    <property type="protein sequence ID" value="NIA70799.1"/>
    <property type="molecule type" value="Genomic_DNA"/>
</dbReference>